<evidence type="ECO:0000313" key="3">
    <source>
        <dbReference type="Proteomes" id="UP000886845"/>
    </source>
</evidence>
<dbReference type="EMBL" id="DVOR01000010">
    <property type="protein sequence ID" value="HIV08552.1"/>
    <property type="molecule type" value="Genomic_DNA"/>
</dbReference>
<reference evidence="2" key="2">
    <citation type="journal article" date="2021" name="PeerJ">
        <title>Extensive microbial diversity within the chicken gut microbiome revealed by metagenomics and culture.</title>
        <authorList>
            <person name="Gilroy R."/>
            <person name="Ravi A."/>
            <person name="Getino M."/>
            <person name="Pursley I."/>
            <person name="Horton D.L."/>
            <person name="Alikhan N.F."/>
            <person name="Baker D."/>
            <person name="Gharbi K."/>
            <person name="Hall N."/>
            <person name="Watson M."/>
            <person name="Adriaenssens E.M."/>
            <person name="Foster-Nyarko E."/>
            <person name="Jarju S."/>
            <person name="Secka A."/>
            <person name="Antonio M."/>
            <person name="Oren A."/>
            <person name="Chaudhuri R.R."/>
            <person name="La Ragione R."/>
            <person name="Hildebrand F."/>
            <person name="Pallen M.J."/>
        </authorList>
    </citation>
    <scope>NUCLEOTIDE SEQUENCE</scope>
    <source>
        <strain evidence="2">35461</strain>
    </source>
</reference>
<dbReference type="Gene3D" id="2.60.40.3230">
    <property type="match status" value="1"/>
</dbReference>
<dbReference type="InterPro" id="IPR010824">
    <property type="entry name" value="DUF1425"/>
</dbReference>
<dbReference type="Proteomes" id="UP000886845">
    <property type="component" value="Unassembled WGS sequence"/>
</dbReference>
<reference evidence="2" key="1">
    <citation type="submission" date="2020-10" db="EMBL/GenBank/DDBJ databases">
        <authorList>
            <person name="Gilroy R."/>
        </authorList>
    </citation>
    <scope>NUCLEOTIDE SEQUENCE</scope>
    <source>
        <strain evidence="2">35461</strain>
    </source>
</reference>
<protein>
    <submittedName>
        <fullName evidence="2">YcfL family protein</fullName>
    </submittedName>
</protein>
<organism evidence="2 3">
    <name type="scientific">Candidatus Spyradenecus faecavium</name>
    <dbReference type="NCBI Taxonomy" id="2840947"/>
    <lineage>
        <taxon>Bacteria</taxon>
        <taxon>Pseudomonadati</taxon>
        <taxon>Lentisphaerota</taxon>
        <taxon>Lentisphaeria</taxon>
        <taxon>Lentisphaerales</taxon>
        <taxon>Lentisphaeraceae</taxon>
        <taxon>Lentisphaeraceae incertae sedis</taxon>
        <taxon>Candidatus Spyradenecus</taxon>
    </lineage>
</organism>
<dbReference type="PROSITE" id="PS51257">
    <property type="entry name" value="PROKAR_LIPOPROTEIN"/>
    <property type="match status" value="1"/>
</dbReference>
<gene>
    <name evidence="2" type="ORF">IAC79_00355</name>
</gene>
<sequence length="119" mass="12760">MTAKLPLIAAAALALAGCGSSRVYGPGTDAVDVLGLQTARDNGTLTAQVQIQNPDDEPLQLRYRFTWVDGLGRPVGQGSPTDTLQTLSLAPLERRYITAPAPSADCADFQIYLQEWELD</sequence>
<proteinExistence type="predicted"/>
<accession>A0A9D1NL05</accession>
<keyword evidence="1" id="KW-0732">Signal</keyword>
<feature type="chain" id="PRO_5038613184" evidence="1">
    <location>
        <begin position="17"/>
        <end position="119"/>
    </location>
</feature>
<dbReference type="CDD" id="cd09030">
    <property type="entry name" value="DUF1425"/>
    <property type="match status" value="1"/>
</dbReference>
<dbReference type="AlphaFoldDB" id="A0A9D1NL05"/>
<comment type="caution">
    <text evidence="2">The sequence shown here is derived from an EMBL/GenBank/DDBJ whole genome shotgun (WGS) entry which is preliminary data.</text>
</comment>
<evidence type="ECO:0000313" key="2">
    <source>
        <dbReference type="EMBL" id="HIV08552.1"/>
    </source>
</evidence>
<dbReference type="Pfam" id="PF07233">
    <property type="entry name" value="DUF1425"/>
    <property type="match status" value="1"/>
</dbReference>
<evidence type="ECO:0000256" key="1">
    <source>
        <dbReference type="SAM" id="SignalP"/>
    </source>
</evidence>
<dbReference type="InterPro" id="IPR038483">
    <property type="entry name" value="YcfL-like_sf"/>
</dbReference>
<name>A0A9D1NL05_9BACT</name>
<feature type="signal peptide" evidence="1">
    <location>
        <begin position="1"/>
        <end position="16"/>
    </location>
</feature>